<dbReference type="Proteomes" id="UP000254575">
    <property type="component" value="Unassembled WGS sequence"/>
</dbReference>
<gene>
    <name evidence="2" type="ORF">NCTC10717_01598</name>
</gene>
<organism evidence="2 3">
    <name type="scientific">Suttonella indologenes</name>
    <dbReference type="NCBI Taxonomy" id="13276"/>
    <lineage>
        <taxon>Bacteria</taxon>
        <taxon>Pseudomonadati</taxon>
        <taxon>Pseudomonadota</taxon>
        <taxon>Gammaproteobacteria</taxon>
        <taxon>Cardiobacteriales</taxon>
        <taxon>Cardiobacteriaceae</taxon>
        <taxon>Suttonella</taxon>
    </lineage>
</organism>
<keyword evidence="1" id="KW-1133">Transmembrane helix</keyword>
<feature type="transmembrane region" description="Helical" evidence="1">
    <location>
        <begin position="141"/>
        <end position="165"/>
    </location>
</feature>
<feature type="transmembrane region" description="Helical" evidence="1">
    <location>
        <begin position="27"/>
        <end position="46"/>
    </location>
</feature>
<evidence type="ECO:0000313" key="2">
    <source>
        <dbReference type="EMBL" id="SUO97742.1"/>
    </source>
</evidence>
<accession>A0A380MZK2</accession>
<dbReference type="AlphaFoldDB" id="A0A380MZK2"/>
<evidence type="ECO:0000256" key="1">
    <source>
        <dbReference type="SAM" id="Phobius"/>
    </source>
</evidence>
<protein>
    <submittedName>
        <fullName evidence="2">Uncharacterized protein</fullName>
    </submittedName>
</protein>
<dbReference type="EMBL" id="UHIA01000004">
    <property type="protein sequence ID" value="SUO97742.1"/>
    <property type="molecule type" value="Genomic_DNA"/>
</dbReference>
<dbReference type="RefSeq" id="WP_115218760.1">
    <property type="nucleotide sequence ID" value="NZ_UHIA01000004.1"/>
</dbReference>
<sequence length="283" mass="33126">MFILGSFPGFAQSTRPYIKRMGHLSPFFTYLICAMLFALGCAIFYMERDNTRTLWQDWRLRHHYQPVPEAEVHPESYCWQSRSISTCRIFIYYQNGFLKQKTVFFGSRPKALPPLQLLSDGGNPPRFSNSFAMEKLGSRSLAWLFFHALSFVLIGMTLFTLFLWLPWSRRRLAALYAWQGQPWLLVGLEDFHHTKKRYIVNIPRKNPKKKPYRLLIDGKYFSPYLFEHQGNAYLLAVMPKNGGMPVPLDLNLEIVGGLTESQRRQCRRHIETLIQAENHSENP</sequence>
<reference evidence="2 3" key="1">
    <citation type="submission" date="2018-06" db="EMBL/GenBank/DDBJ databases">
        <authorList>
            <consortium name="Pathogen Informatics"/>
            <person name="Doyle S."/>
        </authorList>
    </citation>
    <scope>NUCLEOTIDE SEQUENCE [LARGE SCALE GENOMIC DNA]</scope>
    <source>
        <strain evidence="2 3">NCTC10717</strain>
    </source>
</reference>
<name>A0A380MZK2_9GAMM</name>
<keyword evidence="1" id="KW-0472">Membrane</keyword>
<keyword evidence="3" id="KW-1185">Reference proteome</keyword>
<proteinExistence type="predicted"/>
<evidence type="ECO:0000313" key="3">
    <source>
        <dbReference type="Proteomes" id="UP000254575"/>
    </source>
</evidence>
<keyword evidence="1" id="KW-0812">Transmembrane</keyword>